<protein>
    <submittedName>
        <fullName evidence="2">Fic family protein</fullName>
    </submittedName>
</protein>
<evidence type="ECO:0000313" key="2">
    <source>
        <dbReference type="EMBL" id="MBE6165792.1"/>
    </source>
</evidence>
<proteinExistence type="predicted"/>
<feature type="non-terminal residue" evidence="2">
    <location>
        <position position="269"/>
    </location>
</feature>
<dbReference type="InterPro" id="IPR003812">
    <property type="entry name" value="Fido"/>
</dbReference>
<evidence type="ECO:0000313" key="3">
    <source>
        <dbReference type="Proteomes" id="UP000700800"/>
    </source>
</evidence>
<feature type="domain" description="Fido" evidence="1">
    <location>
        <begin position="120"/>
        <end position="176"/>
    </location>
</feature>
<dbReference type="Pfam" id="PF02661">
    <property type="entry name" value="Fic"/>
    <property type="match status" value="1"/>
</dbReference>
<dbReference type="EMBL" id="SVAF01000067">
    <property type="protein sequence ID" value="MBE6165792.1"/>
    <property type="molecule type" value="Genomic_DNA"/>
</dbReference>
<dbReference type="InterPro" id="IPR036597">
    <property type="entry name" value="Fido-like_dom_sf"/>
</dbReference>
<accession>A0A927XD95</accession>
<evidence type="ECO:0000259" key="1">
    <source>
        <dbReference type="Pfam" id="PF02661"/>
    </source>
</evidence>
<gene>
    <name evidence="2" type="ORF">E7156_11130</name>
</gene>
<dbReference type="Gene3D" id="1.10.3290.10">
    <property type="entry name" value="Fido-like domain"/>
    <property type="match status" value="1"/>
</dbReference>
<organism evidence="2 3">
    <name type="scientific">Streptococcus gallolyticus</name>
    <dbReference type="NCBI Taxonomy" id="315405"/>
    <lineage>
        <taxon>Bacteria</taxon>
        <taxon>Bacillati</taxon>
        <taxon>Bacillota</taxon>
        <taxon>Bacilli</taxon>
        <taxon>Lactobacillales</taxon>
        <taxon>Streptococcaceae</taxon>
        <taxon>Streptococcus</taxon>
    </lineage>
</organism>
<comment type="caution">
    <text evidence="2">The sequence shown here is derived from an EMBL/GenBank/DDBJ whole genome shotgun (WGS) entry which is preliminary data.</text>
</comment>
<dbReference type="SUPFAM" id="SSF140931">
    <property type="entry name" value="Fic-like"/>
    <property type="match status" value="1"/>
</dbReference>
<dbReference type="AlphaFoldDB" id="A0A927XD95"/>
<name>A0A927XD95_9STRE</name>
<dbReference type="Proteomes" id="UP000700800">
    <property type="component" value="Unassembled WGS sequence"/>
</dbReference>
<reference evidence="2" key="1">
    <citation type="submission" date="2019-04" db="EMBL/GenBank/DDBJ databases">
        <title>Evolution of Biomass-Degrading Anaerobic Consortia Revealed by Metagenomics.</title>
        <authorList>
            <person name="Peng X."/>
        </authorList>
    </citation>
    <scope>NUCLEOTIDE SEQUENCE</scope>
    <source>
        <strain evidence="2">SIG195</strain>
    </source>
</reference>
<sequence>MSDTGGGQPMDTTALAKFIQSLGSLNNYGSSVYQTKKALDLKSTKPLRQNRDDIAIFVDSLKGINAIKEKGFSVDGIIEVNKQFDSPSEEQPKLPGHLRNSYYNEDDRIAIVLDQASQEHYFPKEIISRDDLQEIVDQFEQSERTEKDAWWVFARLAKLQAFQDGNKRTALISANAAYGTLDSENYLMVPFHDIKRLEFTFNLMSFYRAKDHLEEEQAFEGLYRTLPSKKERELYLRQPIEERNVAQDLSTFRVKSELRSTEKDNEPEL</sequence>